<dbReference type="Gene3D" id="1.20.1600.10">
    <property type="entry name" value="Outer membrane efflux proteins (OEP)"/>
    <property type="match status" value="1"/>
</dbReference>
<comment type="caution">
    <text evidence="10">The sequence shown here is derived from an EMBL/GenBank/DDBJ whole genome shotgun (WGS) entry which is preliminary data.</text>
</comment>
<dbReference type="GO" id="GO:1990281">
    <property type="term" value="C:efflux pump complex"/>
    <property type="evidence" value="ECO:0007669"/>
    <property type="project" value="TreeGrafter"/>
</dbReference>
<dbReference type="SUPFAM" id="SSF56954">
    <property type="entry name" value="Outer membrane efflux proteins (OEP)"/>
    <property type="match status" value="1"/>
</dbReference>
<evidence type="ECO:0000256" key="4">
    <source>
        <dbReference type="ARBA" id="ARBA00022452"/>
    </source>
</evidence>
<dbReference type="Proteomes" id="UP000028534">
    <property type="component" value="Unassembled WGS sequence"/>
</dbReference>
<comment type="similarity">
    <text evidence="2">Belongs to the outer membrane factor (OMF) (TC 1.B.17) family.</text>
</comment>
<keyword evidence="4" id="KW-1134">Transmembrane beta strand</keyword>
<evidence type="ECO:0000256" key="1">
    <source>
        <dbReference type="ARBA" id="ARBA00004442"/>
    </source>
</evidence>
<feature type="coiled-coil region" evidence="8">
    <location>
        <begin position="146"/>
        <end position="204"/>
    </location>
</feature>
<evidence type="ECO:0000256" key="6">
    <source>
        <dbReference type="ARBA" id="ARBA00023136"/>
    </source>
</evidence>
<dbReference type="PANTHER" id="PTHR30026:SF20">
    <property type="entry name" value="OUTER MEMBRANE PROTEIN TOLC"/>
    <property type="match status" value="1"/>
</dbReference>
<evidence type="ECO:0000256" key="5">
    <source>
        <dbReference type="ARBA" id="ARBA00022692"/>
    </source>
</evidence>
<dbReference type="eggNOG" id="COG1538">
    <property type="taxonomic scope" value="Bacteria"/>
</dbReference>
<evidence type="ECO:0000256" key="2">
    <source>
        <dbReference type="ARBA" id="ARBA00007613"/>
    </source>
</evidence>
<gene>
    <name evidence="10" type="ORF">CP98_04758</name>
</gene>
<protein>
    <submittedName>
        <fullName evidence="10">TolC-like protein</fullName>
    </submittedName>
</protein>
<evidence type="ECO:0000313" key="11">
    <source>
        <dbReference type="Proteomes" id="UP000028534"/>
    </source>
</evidence>
<accession>A0A084E9M0</accession>
<keyword evidence="8" id="KW-0175">Coiled coil</keyword>
<dbReference type="GO" id="GO:0015562">
    <property type="term" value="F:efflux transmembrane transporter activity"/>
    <property type="evidence" value="ECO:0007669"/>
    <property type="project" value="InterPro"/>
</dbReference>
<dbReference type="PATRIC" id="fig|13690.10.peg.4905"/>
<keyword evidence="5" id="KW-0812">Transmembrane</keyword>
<evidence type="ECO:0000313" key="10">
    <source>
        <dbReference type="EMBL" id="KEZ14662.1"/>
    </source>
</evidence>
<reference evidence="10 11" key="1">
    <citation type="submission" date="2014-03" db="EMBL/GenBank/DDBJ databases">
        <title>Genome sequence of Sphingobium yanoikuyae B1.</title>
        <authorList>
            <person name="Gan H.M."/>
            <person name="Gan H.Y."/>
            <person name="Savka M.A."/>
        </authorList>
    </citation>
    <scope>NUCLEOTIDE SEQUENCE [LARGE SCALE GENOMIC DNA]</scope>
    <source>
        <strain evidence="10 11">B1</strain>
    </source>
</reference>
<dbReference type="STRING" id="13690.AX777_22725"/>
<dbReference type="Pfam" id="PF02321">
    <property type="entry name" value="OEP"/>
    <property type="match status" value="2"/>
</dbReference>
<name>A0A084E9M0_SPHYA</name>
<keyword evidence="6" id="KW-0472">Membrane</keyword>
<proteinExistence type="inferred from homology"/>
<dbReference type="NCBIfam" id="TIGR01844">
    <property type="entry name" value="type_I_sec_TolC"/>
    <property type="match status" value="1"/>
</dbReference>
<organism evidence="10 11">
    <name type="scientific">Sphingobium yanoikuyae</name>
    <name type="common">Sphingomonas yanoikuyae</name>
    <dbReference type="NCBI Taxonomy" id="13690"/>
    <lineage>
        <taxon>Bacteria</taxon>
        <taxon>Pseudomonadati</taxon>
        <taxon>Pseudomonadota</taxon>
        <taxon>Alphaproteobacteria</taxon>
        <taxon>Sphingomonadales</taxon>
        <taxon>Sphingomonadaceae</taxon>
        <taxon>Sphingobium</taxon>
    </lineage>
</organism>
<comment type="subcellular location">
    <subcellularLocation>
        <location evidence="1">Cell outer membrane</location>
    </subcellularLocation>
</comment>
<feature type="chain" id="PRO_5001773959" evidence="9">
    <location>
        <begin position="20"/>
        <end position="444"/>
    </location>
</feature>
<evidence type="ECO:0000256" key="7">
    <source>
        <dbReference type="ARBA" id="ARBA00023237"/>
    </source>
</evidence>
<dbReference type="EMBL" id="JGVR01000049">
    <property type="protein sequence ID" value="KEZ14662.1"/>
    <property type="molecule type" value="Genomic_DNA"/>
</dbReference>
<evidence type="ECO:0000256" key="8">
    <source>
        <dbReference type="SAM" id="Coils"/>
    </source>
</evidence>
<dbReference type="PANTHER" id="PTHR30026">
    <property type="entry name" value="OUTER MEMBRANE PROTEIN TOLC"/>
    <property type="match status" value="1"/>
</dbReference>
<dbReference type="InterPro" id="IPR051906">
    <property type="entry name" value="TolC-like"/>
</dbReference>
<evidence type="ECO:0000256" key="3">
    <source>
        <dbReference type="ARBA" id="ARBA00022448"/>
    </source>
</evidence>
<dbReference type="AlphaFoldDB" id="A0A084E9M0"/>
<keyword evidence="7" id="KW-0998">Cell outer membrane</keyword>
<feature type="signal peptide" evidence="9">
    <location>
        <begin position="1"/>
        <end position="19"/>
    </location>
</feature>
<dbReference type="InterPro" id="IPR010130">
    <property type="entry name" value="T1SS_OMP_TolC"/>
</dbReference>
<dbReference type="GO" id="GO:0009279">
    <property type="term" value="C:cell outer membrane"/>
    <property type="evidence" value="ECO:0007669"/>
    <property type="project" value="UniProtKB-SubCell"/>
</dbReference>
<dbReference type="InterPro" id="IPR003423">
    <property type="entry name" value="OMP_efflux"/>
</dbReference>
<dbReference type="GO" id="GO:0015288">
    <property type="term" value="F:porin activity"/>
    <property type="evidence" value="ECO:0007669"/>
    <property type="project" value="TreeGrafter"/>
</dbReference>
<dbReference type="RefSeq" id="WP_051887042.1">
    <property type="nucleotide sequence ID" value="NZ_JAAALC010000009.1"/>
</dbReference>
<keyword evidence="3" id="KW-0813">Transport</keyword>
<sequence>MKRLFLCTAAAMLAPPAHATDLMEAWQAAAAHDPDHLGAQAERDAGQEAAVQARALKRPSVQLQGGYQYNVTETNARFPEELDPVFTGSRSSGRATVGVQAVQPLYDASKHAQSIQLREKAAGADVQFAGEQQQLILRVSQAYFKVLAAEDRLSSYQAQVDAAEQQRRGAQARFDAGRARITDVREAEARRDASEAQRIGAEAELAYARADFSELTGLPAEGLDRPAGNFAAPLPLVTLEASIEQAERQSPLVKAAEHQAKAAGADIDRYGLAGRPVVEGVAGYQGQYRLGGEGGNGIIPDRIQSASAGLRITIPLYADGAIQSKEREARANAVKAERALDAARRDARLQAQQAWHAVSTGARRIAALNTANRSAGLQQDAANTGREVGIRTQDDVLNAQSQSFSTDRDRRQAIYDYMTARLQLAAATGDLGDETLAGVNALMK</sequence>
<evidence type="ECO:0000256" key="9">
    <source>
        <dbReference type="SAM" id="SignalP"/>
    </source>
</evidence>
<keyword evidence="9" id="KW-0732">Signal</keyword>